<dbReference type="PIRSF" id="PIRSF005485">
    <property type="entry name" value="HrcA"/>
    <property type="match status" value="1"/>
</dbReference>
<dbReference type="AlphaFoldDB" id="A0A7V2ZKP5"/>
<sequence>MKIAHEELNEREKLILRSIVQQFILTAAPVGSRYIAKKYEVGFSPATIRNVMADLEESGYIDHPHTSAGRVPTDKGYRYYVDSLMEIQNLKEEEKDLIAKSLETQAEEPDDLLKIASKILSTVTHQIACVSYPTLDKAVLNKIQLVELSSNRLLVIVAVTSGLIKTITLEMDFEVNSSVLESVESKLNEKLAGLTFEEIRSTFRERFADVESEEKPVIRLFFDSADKVFTDIKKDDKIVVTGATNIIHQPEFENPEKFQSVVELIENKDIIIHILEKQRSDVKNDIVITIGSENEDEKLKEYSLITKEYDFGDIKGVLGIIGPKRMEYSKIISIVAYISEILSEFLRGTKR</sequence>
<evidence type="ECO:0000256" key="5">
    <source>
        <dbReference type="HAMAP-Rule" id="MF_00081"/>
    </source>
</evidence>
<keyword evidence="1 5" id="KW-0678">Repressor</keyword>
<name>A0A7V2ZKP5_9BACT</name>
<comment type="function">
    <text evidence="5">Negative regulator of class I heat shock genes (grpE-dnaK-dnaJ and groELS operons). Prevents heat-shock induction of these operons.</text>
</comment>
<dbReference type="RefSeq" id="WP_304143520.1">
    <property type="nucleotide sequence ID" value="NZ_JAOAIE010000030.1"/>
</dbReference>
<dbReference type="Gene3D" id="3.30.390.60">
    <property type="entry name" value="Heat-inducible transcription repressor hrca homolog, domain 3"/>
    <property type="match status" value="1"/>
</dbReference>
<dbReference type="Gene3D" id="3.30.450.40">
    <property type="match status" value="1"/>
</dbReference>
<dbReference type="SUPFAM" id="SSF55781">
    <property type="entry name" value="GAF domain-like"/>
    <property type="match status" value="1"/>
</dbReference>
<dbReference type="PANTHER" id="PTHR34824:SF1">
    <property type="entry name" value="HEAT-INDUCIBLE TRANSCRIPTION REPRESSOR HRCA"/>
    <property type="match status" value="1"/>
</dbReference>
<accession>A0A7V2ZKP5</accession>
<dbReference type="InterPro" id="IPR036390">
    <property type="entry name" value="WH_DNA-bd_sf"/>
</dbReference>
<protein>
    <recommendedName>
        <fullName evidence="5">Heat-inducible transcription repressor HrcA</fullName>
    </recommendedName>
</protein>
<dbReference type="InterPro" id="IPR023120">
    <property type="entry name" value="WHTH_transcript_rep_HrcA_IDD"/>
</dbReference>
<comment type="caution">
    <text evidence="7">The sequence shown here is derived from an EMBL/GenBank/DDBJ whole genome shotgun (WGS) entry which is preliminary data.</text>
</comment>
<evidence type="ECO:0000313" key="7">
    <source>
        <dbReference type="EMBL" id="HFI91753.1"/>
    </source>
</evidence>
<dbReference type="EMBL" id="DSUJ01000008">
    <property type="protein sequence ID" value="HFI91753.1"/>
    <property type="molecule type" value="Genomic_DNA"/>
</dbReference>
<organism evidence="7">
    <name type="scientific">Ignavibacterium album</name>
    <dbReference type="NCBI Taxonomy" id="591197"/>
    <lineage>
        <taxon>Bacteria</taxon>
        <taxon>Pseudomonadati</taxon>
        <taxon>Ignavibacteriota</taxon>
        <taxon>Ignavibacteria</taxon>
        <taxon>Ignavibacteriales</taxon>
        <taxon>Ignavibacteriaceae</taxon>
        <taxon>Ignavibacterium</taxon>
    </lineage>
</organism>
<feature type="domain" description="Heat-inducible transcription repressor HrcA C-terminal" evidence="6">
    <location>
        <begin position="110"/>
        <end position="332"/>
    </location>
</feature>
<evidence type="ECO:0000259" key="6">
    <source>
        <dbReference type="Pfam" id="PF01628"/>
    </source>
</evidence>
<evidence type="ECO:0000256" key="4">
    <source>
        <dbReference type="ARBA" id="ARBA00023163"/>
    </source>
</evidence>
<dbReference type="Pfam" id="PF01628">
    <property type="entry name" value="HrcA"/>
    <property type="match status" value="1"/>
</dbReference>
<keyword evidence="4 5" id="KW-0804">Transcription</keyword>
<proteinExistence type="inferred from homology"/>
<evidence type="ECO:0000256" key="2">
    <source>
        <dbReference type="ARBA" id="ARBA00023015"/>
    </source>
</evidence>
<dbReference type="SUPFAM" id="SSF46785">
    <property type="entry name" value="Winged helix' DNA-binding domain"/>
    <property type="match status" value="1"/>
</dbReference>
<evidence type="ECO:0000256" key="3">
    <source>
        <dbReference type="ARBA" id="ARBA00023016"/>
    </source>
</evidence>
<dbReference type="InterPro" id="IPR002571">
    <property type="entry name" value="HrcA"/>
</dbReference>
<keyword evidence="3 5" id="KW-0346">Stress response</keyword>
<evidence type="ECO:0000256" key="1">
    <source>
        <dbReference type="ARBA" id="ARBA00022491"/>
    </source>
</evidence>
<dbReference type="Gene3D" id="1.10.10.10">
    <property type="entry name" value="Winged helix-like DNA-binding domain superfamily/Winged helix DNA-binding domain"/>
    <property type="match status" value="1"/>
</dbReference>
<dbReference type="HAMAP" id="MF_00081">
    <property type="entry name" value="HrcA"/>
    <property type="match status" value="1"/>
</dbReference>
<dbReference type="GO" id="GO:0045892">
    <property type="term" value="P:negative regulation of DNA-templated transcription"/>
    <property type="evidence" value="ECO:0007669"/>
    <property type="project" value="UniProtKB-UniRule"/>
</dbReference>
<keyword evidence="2 5" id="KW-0805">Transcription regulation</keyword>
<gene>
    <name evidence="5 7" type="primary">hrcA</name>
    <name evidence="7" type="ORF">ENS31_09550</name>
</gene>
<comment type="similarity">
    <text evidence="5">Belongs to the HrcA family.</text>
</comment>
<reference evidence="7" key="1">
    <citation type="journal article" date="2020" name="mSystems">
        <title>Genome- and Community-Level Interaction Insights into Carbon Utilization and Element Cycling Functions of Hydrothermarchaeota in Hydrothermal Sediment.</title>
        <authorList>
            <person name="Zhou Z."/>
            <person name="Liu Y."/>
            <person name="Xu W."/>
            <person name="Pan J."/>
            <person name="Luo Z.H."/>
            <person name="Li M."/>
        </authorList>
    </citation>
    <scope>NUCLEOTIDE SEQUENCE [LARGE SCALE GENOMIC DNA]</scope>
    <source>
        <strain evidence="7">SpSt-479</strain>
    </source>
</reference>
<dbReference type="InterPro" id="IPR029016">
    <property type="entry name" value="GAF-like_dom_sf"/>
</dbReference>
<dbReference type="InterPro" id="IPR021153">
    <property type="entry name" value="HrcA_C"/>
</dbReference>
<dbReference type="NCBIfam" id="TIGR00331">
    <property type="entry name" value="hrcA"/>
    <property type="match status" value="1"/>
</dbReference>
<dbReference type="GO" id="GO:0003677">
    <property type="term" value="F:DNA binding"/>
    <property type="evidence" value="ECO:0007669"/>
    <property type="project" value="InterPro"/>
</dbReference>
<dbReference type="PANTHER" id="PTHR34824">
    <property type="entry name" value="HEAT-INDUCIBLE TRANSCRIPTION REPRESSOR HRCA"/>
    <property type="match status" value="1"/>
</dbReference>
<dbReference type="InterPro" id="IPR036388">
    <property type="entry name" value="WH-like_DNA-bd_sf"/>
</dbReference>